<name>A0A8S1LIC7_9CILI</name>
<evidence type="ECO:0000313" key="2">
    <source>
        <dbReference type="Proteomes" id="UP000692954"/>
    </source>
</evidence>
<gene>
    <name evidence="1" type="ORF">PSON_ATCC_30995.1.T0200408</name>
</gene>
<accession>A0A8S1LIC7</accession>
<reference evidence="1" key="1">
    <citation type="submission" date="2021-01" db="EMBL/GenBank/DDBJ databases">
        <authorList>
            <consortium name="Genoscope - CEA"/>
            <person name="William W."/>
        </authorList>
    </citation>
    <scope>NUCLEOTIDE SEQUENCE</scope>
</reference>
<comment type="caution">
    <text evidence="1">The sequence shown here is derived from an EMBL/GenBank/DDBJ whole genome shotgun (WGS) entry which is preliminary data.</text>
</comment>
<proteinExistence type="predicted"/>
<sequence>MDQILYLSWQTQSVQNKKHGKCIAFWDKNLLQNVGGYFNDGYKQGLWKDFFINFSNWALVFEIGEYQNDLRIGSWMYQCYEQRIGGGLYNRYGQKQGKWLDLDSGFHNYKQVIYHGEYNMNGRKIGIWDIMYDNRNGKGYKLIGGGLYDQEGNQKKIGKWVELNEGFQKSFQVIYKGKYAMNGMKVGRWDIMYRKQDEKEYKQIGGGSYDQEGIEQKIGKWVELDDGFGDVKQVTLTGQYNMNGMKIGQWDAFWIGGKLIMRNICGGGSYDQKGNQQKIGRWIELDEGFCKLKFVTWNGEYNQDSIKIGRWNTMYRRYNEQKYKQMVYSGGGSYDQEGNQQKIGQWIELDERFNFEKQVTYNGEYNQNGIKVGRWDIMFDYGDGKGYKLIGGGSYDQKGNQKMIGNWVQLDDWFKWDKQIIYNGEYNMKGKKVGTWIEMDIMENRKLREMKYN</sequence>
<keyword evidence="2" id="KW-1185">Reference proteome</keyword>
<dbReference type="PANTHER" id="PTHR33706:SF1">
    <property type="entry name" value="TPR REPEAT PROTEIN"/>
    <property type="match status" value="1"/>
</dbReference>
<dbReference type="Proteomes" id="UP000692954">
    <property type="component" value="Unassembled WGS sequence"/>
</dbReference>
<dbReference type="OrthoDB" id="5981048at2759"/>
<dbReference type="PANTHER" id="PTHR33706">
    <property type="entry name" value="MORN VARIANT REPEAT PROTEIN"/>
    <property type="match status" value="1"/>
</dbReference>
<protein>
    <submittedName>
        <fullName evidence="1">Uncharacterized protein</fullName>
    </submittedName>
</protein>
<organism evidence="1 2">
    <name type="scientific">Paramecium sonneborni</name>
    <dbReference type="NCBI Taxonomy" id="65129"/>
    <lineage>
        <taxon>Eukaryota</taxon>
        <taxon>Sar</taxon>
        <taxon>Alveolata</taxon>
        <taxon>Ciliophora</taxon>
        <taxon>Intramacronucleata</taxon>
        <taxon>Oligohymenophorea</taxon>
        <taxon>Peniculida</taxon>
        <taxon>Parameciidae</taxon>
        <taxon>Paramecium</taxon>
    </lineage>
</organism>
<dbReference type="AlphaFoldDB" id="A0A8S1LIC7"/>
<evidence type="ECO:0000313" key="1">
    <source>
        <dbReference type="EMBL" id="CAD8065762.1"/>
    </source>
</evidence>
<dbReference type="EMBL" id="CAJJDN010000020">
    <property type="protein sequence ID" value="CAD8065762.1"/>
    <property type="molecule type" value="Genomic_DNA"/>
</dbReference>